<dbReference type="Proteomes" id="UP000887013">
    <property type="component" value="Unassembled WGS sequence"/>
</dbReference>
<evidence type="ECO:0000313" key="2">
    <source>
        <dbReference type="EMBL" id="GFS75884.1"/>
    </source>
</evidence>
<feature type="transmembrane region" description="Helical" evidence="1">
    <location>
        <begin position="136"/>
        <end position="159"/>
    </location>
</feature>
<gene>
    <name evidence="2" type="primary">AVEN_142535_1</name>
    <name evidence="2" type="ORF">NPIL_172181</name>
</gene>
<organism evidence="2 3">
    <name type="scientific">Nephila pilipes</name>
    <name type="common">Giant wood spider</name>
    <name type="synonym">Nephila maculata</name>
    <dbReference type="NCBI Taxonomy" id="299642"/>
    <lineage>
        <taxon>Eukaryota</taxon>
        <taxon>Metazoa</taxon>
        <taxon>Ecdysozoa</taxon>
        <taxon>Arthropoda</taxon>
        <taxon>Chelicerata</taxon>
        <taxon>Arachnida</taxon>
        <taxon>Araneae</taxon>
        <taxon>Araneomorphae</taxon>
        <taxon>Entelegynae</taxon>
        <taxon>Araneoidea</taxon>
        <taxon>Nephilidae</taxon>
        <taxon>Nephila</taxon>
    </lineage>
</organism>
<evidence type="ECO:0000313" key="3">
    <source>
        <dbReference type="Proteomes" id="UP000887013"/>
    </source>
</evidence>
<keyword evidence="3" id="KW-1185">Reference proteome</keyword>
<keyword evidence="1" id="KW-0472">Membrane</keyword>
<dbReference type="AlphaFoldDB" id="A0A8X6MST1"/>
<sequence length="235" mass="27016">MIYFLTKLREHSHYEIHSSATVPEKLKDHFIFIIDMYWESCAVVMCCMGGTFVCYYCCVCICIKSCIVKFVSKSEILISHGDYQSILSIYEEISQVMALANEFLSYPAFINVFSSMCGLFAFSYSVVFYPLDDHKIYFMLFLGIIQSLILLFSLMIPAAGCNRALRMAQETINSLPGWLPQHRKVLKMHIRQKHSKTFSLTLWNVYVIDESLLFSAFGTLLTYGFLLGNIKIAKE</sequence>
<keyword evidence="1" id="KW-1133">Transmembrane helix</keyword>
<protein>
    <submittedName>
        <fullName evidence="2">Uncharacterized protein</fullName>
    </submittedName>
</protein>
<dbReference type="OrthoDB" id="5800391at2759"/>
<name>A0A8X6MST1_NEPPI</name>
<feature type="transmembrane region" description="Helical" evidence="1">
    <location>
        <begin position="42"/>
        <end position="63"/>
    </location>
</feature>
<proteinExistence type="predicted"/>
<accession>A0A8X6MST1</accession>
<reference evidence="2" key="1">
    <citation type="submission" date="2020-08" db="EMBL/GenBank/DDBJ databases">
        <title>Multicomponent nature underlies the extraordinary mechanical properties of spider dragline silk.</title>
        <authorList>
            <person name="Kono N."/>
            <person name="Nakamura H."/>
            <person name="Mori M."/>
            <person name="Yoshida Y."/>
            <person name="Ohtoshi R."/>
            <person name="Malay A.D."/>
            <person name="Moran D.A.P."/>
            <person name="Tomita M."/>
            <person name="Numata K."/>
            <person name="Arakawa K."/>
        </authorList>
    </citation>
    <scope>NUCLEOTIDE SEQUENCE</scope>
</reference>
<evidence type="ECO:0000256" key="1">
    <source>
        <dbReference type="SAM" id="Phobius"/>
    </source>
</evidence>
<comment type="caution">
    <text evidence="2">The sequence shown here is derived from an EMBL/GenBank/DDBJ whole genome shotgun (WGS) entry which is preliminary data.</text>
</comment>
<dbReference type="EMBL" id="BMAW01096673">
    <property type="protein sequence ID" value="GFS75884.1"/>
    <property type="molecule type" value="Genomic_DNA"/>
</dbReference>
<feature type="transmembrane region" description="Helical" evidence="1">
    <location>
        <begin position="103"/>
        <end position="124"/>
    </location>
</feature>
<keyword evidence="1" id="KW-0812">Transmembrane</keyword>